<evidence type="ECO:0000313" key="1">
    <source>
        <dbReference type="EMBL" id="CAB3692107.1"/>
    </source>
</evidence>
<dbReference type="RefSeq" id="WP_156487057.1">
    <property type="nucleotide sequence ID" value="NZ_CADIJS010000002.1"/>
</dbReference>
<dbReference type="Proteomes" id="UP000494116">
    <property type="component" value="Unassembled WGS sequence"/>
</dbReference>
<sequence>MNKLKSERHHWWPRCVSRHWAASDGTTGWIKPDGSEKRIPPDKLGMIGNGHHIKLGRTAQQSTQFDESFEDEFDTADGNFPAVITWLEGLERRPIAGDDLRPRFVPQESSDDQLRALTDCVVSLAVRGPMNREASVSLAEHFRGPLQSPERNAIIGLNMRQSQRLIADSIGCRAKFLVLFSSGTEFIYGDGFFHNIKAVVNAPLAPKILAPITPQMSVAISRPTMFCTEPRLVTLVLTGDEVERCNHAVQVYSRGALFYRNDRPILDSSFQSGVHREYSSPINPIDALLNALLAI</sequence>
<dbReference type="EMBL" id="CADIJS010000002">
    <property type="protein sequence ID" value="CAB3692107.1"/>
    <property type="molecule type" value="Genomic_DNA"/>
</dbReference>
<reference evidence="1 2" key="1">
    <citation type="submission" date="2020-04" db="EMBL/GenBank/DDBJ databases">
        <authorList>
            <person name="De Canck E."/>
        </authorList>
    </citation>
    <scope>NUCLEOTIDE SEQUENCE [LARGE SCALE GENOMIC DNA]</scope>
    <source>
        <strain evidence="1 2">LMG 1873</strain>
    </source>
</reference>
<evidence type="ECO:0008006" key="3">
    <source>
        <dbReference type="Google" id="ProtNLM"/>
    </source>
</evidence>
<keyword evidence="2" id="KW-1185">Reference proteome</keyword>
<gene>
    <name evidence="1" type="ORF">LMG1873_02170</name>
</gene>
<protein>
    <recommendedName>
        <fullName evidence="3">DUF4238 domain-containing protein</fullName>
    </recommendedName>
</protein>
<proteinExistence type="predicted"/>
<organism evidence="1 2">
    <name type="scientific">Achromobacter piechaudii</name>
    <dbReference type="NCBI Taxonomy" id="72556"/>
    <lineage>
        <taxon>Bacteria</taxon>
        <taxon>Pseudomonadati</taxon>
        <taxon>Pseudomonadota</taxon>
        <taxon>Betaproteobacteria</taxon>
        <taxon>Burkholderiales</taxon>
        <taxon>Alcaligenaceae</taxon>
        <taxon>Achromobacter</taxon>
    </lineage>
</organism>
<accession>A0ABM8KW51</accession>
<evidence type="ECO:0000313" key="2">
    <source>
        <dbReference type="Proteomes" id="UP000494116"/>
    </source>
</evidence>
<name>A0ABM8KW51_9BURK</name>
<comment type="caution">
    <text evidence="1">The sequence shown here is derived from an EMBL/GenBank/DDBJ whole genome shotgun (WGS) entry which is preliminary data.</text>
</comment>